<accession>A0A840L8E3</accession>
<gene>
    <name evidence="1" type="ORF">HNP55_003378</name>
</gene>
<keyword evidence="2" id="KW-1185">Reference proteome</keyword>
<proteinExistence type="predicted"/>
<name>A0A840L8E3_9BURK</name>
<protein>
    <recommendedName>
        <fullName evidence="3">DUF3025 family protein</fullName>
    </recommendedName>
</protein>
<dbReference type="Proteomes" id="UP000562027">
    <property type="component" value="Unassembled WGS sequence"/>
</dbReference>
<evidence type="ECO:0000313" key="2">
    <source>
        <dbReference type="Proteomes" id="UP000562027"/>
    </source>
</evidence>
<sequence>MEAALTDGALLASFEQSLGQPWLAPYRRQAQVLLQALGQSASVAEALNRTLAQRPPIALPGGLLRFVPQAALPAGEAYECFVQRAASVPTRDNAHDLLNGLIWLLWPQLKARLNALHMSQRGDDLRGSTRGPLRDALTVLDENAALLSAPQPLCEALRARDWQRLFVSLRPLWQQARLLPFGHALLEKLMQPRKPICAHVLILPALDEAAVCAALDDVDWLARKPFVPLPVLGVPGWWPANESAEFYADLQVFRPPRN</sequence>
<organism evidence="1 2">
    <name type="scientific">Roseateles oligotrophus</name>
    <dbReference type="NCBI Taxonomy" id="1769250"/>
    <lineage>
        <taxon>Bacteria</taxon>
        <taxon>Pseudomonadati</taxon>
        <taxon>Pseudomonadota</taxon>
        <taxon>Betaproteobacteria</taxon>
        <taxon>Burkholderiales</taxon>
        <taxon>Sphaerotilaceae</taxon>
        <taxon>Roseateles</taxon>
    </lineage>
</organism>
<comment type="caution">
    <text evidence="1">The sequence shown here is derived from an EMBL/GenBank/DDBJ whole genome shotgun (WGS) entry which is preliminary data.</text>
</comment>
<dbReference type="RefSeq" id="WP_409993750.1">
    <property type="nucleotide sequence ID" value="NZ_JACHLP010000006.1"/>
</dbReference>
<dbReference type="Pfam" id="PF11227">
    <property type="entry name" value="DUF3025"/>
    <property type="match status" value="1"/>
</dbReference>
<evidence type="ECO:0008006" key="3">
    <source>
        <dbReference type="Google" id="ProtNLM"/>
    </source>
</evidence>
<dbReference type="EMBL" id="JACHLP010000006">
    <property type="protein sequence ID" value="MBB4844834.1"/>
    <property type="molecule type" value="Genomic_DNA"/>
</dbReference>
<dbReference type="InterPro" id="IPR021390">
    <property type="entry name" value="DUF3025"/>
</dbReference>
<evidence type="ECO:0000313" key="1">
    <source>
        <dbReference type="EMBL" id="MBB4844834.1"/>
    </source>
</evidence>
<reference evidence="1 2" key="1">
    <citation type="submission" date="2020-08" db="EMBL/GenBank/DDBJ databases">
        <title>Functional genomics of gut bacteria from endangered species of beetles.</title>
        <authorList>
            <person name="Carlos-Shanley C."/>
        </authorList>
    </citation>
    <scope>NUCLEOTIDE SEQUENCE [LARGE SCALE GENOMIC DNA]</scope>
    <source>
        <strain evidence="1 2">S00239</strain>
    </source>
</reference>
<dbReference type="AlphaFoldDB" id="A0A840L8E3"/>